<evidence type="ECO:0000313" key="3">
    <source>
        <dbReference type="Proteomes" id="UP001203207"/>
    </source>
</evidence>
<gene>
    <name evidence="2" type="ORF">AArcSt2_10885</name>
</gene>
<evidence type="ECO:0000313" key="2">
    <source>
        <dbReference type="EMBL" id="MCL9817448.1"/>
    </source>
</evidence>
<organism evidence="2 3">
    <name type="scientific">Natronocalculus amylovorans</name>
    <dbReference type="NCBI Taxonomy" id="2917812"/>
    <lineage>
        <taxon>Archaea</taxon>
        <taxon>Methanobacteriati</taxon>
        <taxon>Methanobacteriota</taxon>
        <taxon>Stenosarchaea group</taxon>
        <taxon>Halobacteria</taxon>
        <taxon>Halobacteriales</taxon>
        <taxon>Haloferacaceae</taxon>
        <taxon>Natronocalculus</taxon>
    </lineage>
</organism>
<comment type="caution">
    <text evidence="2">The sequence shown here is derived from an EMBL/GenBank/DDBJ whole genome shotgun (WGS) entry which is preliminary data.</text>
</comment>
<proteinExistence type="predicted"/>
<accession>A0AAE3FXY6</accession>
<dbReference type="EMBL" id="JAKRVX010000004">
    <property type="protein sequence ID" value="MCL9817448.1"/>
    <property type="molecule type" value="Genomic_DNA"/>
</dbReference>
<dbReference type="AlphaFoldDB" id="A0AAE3FXY6"/>
<protein>
    <submittedName>
        <fullName evidence="2">Uncharacterized protein</fullName>
    </submittedName>
</protein>
<sequence length="172" mass="18981">MTGAAFAGCLGAPTRGETETREEVPDSQSDNITLEEGLEEPAGGSELAGSAGDGKPDWIDAHNMRFRGWYYADNYEPGISYHRQYIRLAIVNRAGYTVHIEVLDDIGNTLHDRRLPFANGWYFSNLNARTAKIRVLGSAQSEAIEIDLASGAQHEVWFSGAVLTASYWVGRW</sequence>
<feature type="region of interest" description="Disordered" evidence="1">
    <location>
        <begin position="1"/>
        <end position="54"/>
    </location>
</feature>
<dbReference type="RefSeq" id="WP_250584566.1">
    <property type="nucleotide sequence ID" value="NZ_JAKRVX010000004.1"/>
</dbReference>
<name>A0AAE3FXY6_9EURY</name>
<dbReference type="Proteomes" id="UP001203207">
    <property type="component" value="Unassembled WGS sequence"/>
</dbReference>
<reference evidence="2" key="1">
    <citation type="journal article" date="2022" name="Syst. Appl. Microbiol.">
        <title>Natronocalculus amylovorans gen. nov., sp. nov., and Natranaeroarchaeum aerophilus sp. nov., dominant culturable amylolytic natronoarchaea from hypersaline soda lakes in southwestern Siberia.</title>
        <authorList>
            <person name="Sorokin D.Y."/>
            <person name="Elcheninov A.G."/>
            <person name="Khizhniak T.V."/>
            <person name="Koenen M."/>
            <person name="Bale N.J."/>
            <person name="Damste J.S.S."/>
            <person name="Kublanov I.V."/>
        </authorList>
    </citation>
    <scope>NUCLEOTIDE SEQUENCE</scope>
    <source>
        <strain evidence="2">AArc-St2</strain>
    </source>
</reference>
<evidence type="ECO:0000256" key="1">
    <source>
        <dbReference type="SAM" id="MobiDB-lite"/>
    </source>
</evidence>
<keyword evidence="3" id="KW-1185">Reference proteome</keyword>
<reference evidence="2" key="2">
    <citation type="submission" date="2022-02" db="EMBL/GenBank/DDBJ databases">
        <authorList>
            <person name="Elcheninov A.G."/>
            <person name="Sorokin D.Y."/>
            <person name="Kublanov I.V."/>
        </authorList>
    </citation>
    <scope>NUCLEOTIDE SEQUENCE</scope>
    <source>
        <strain evidence="2">AArc-St2</strain>
    </source>
</reference>